<keyword evidence="3" id="KW-1185">Reference proteome</keyword>
<dbReference type="Gene3D" id="3.30.1360.180">
    <property type="match status" value="1"/>
</dbReference>
<dbReference type="Proteomes" id="UP000887458">
    <property type="component" value="Unassembled WGS sequence"/>
</dbReference>
<evidence type="ECO:0000313" key="3">
    <source>
        <dbReference type="Proteomes" id="UP000887458"/>
    </source>
</evidence>
<protein>
    <recommendedName>
        <fullName evidence="4">Bis(5'-adenosyl)-triphosphatase enpp4-like</fullName>
    </recommendedName>
</protein>
<proteinExistence type="predicted"/>
<accession>A0ABQ8JGY1</accession>
<keyword evidence="1" id="KW-1133">Transmembrane helix</keyword>
<evidence type="ECO:0000256" key="1">
    <source>
        <dbReference type="SAM" id="Phobius"/>
    </source>
</evidence>
<dbReference type="Pfam" id="PF01663">
    <property type="entry name" value="Phosphodiest"/>
    <property type="match status" value="1"/>
</dbReference>
<dbReference type="CDD" id="cd16018">
    <property type="entry name" value="Enpp"/>
    <property type="match status" value="1"/>
</dbReference>
<name>A0ABQ8JGY1_DERPT</name>
<reference evidence="2 3" key="1">
    <citation type="journal article" date="2018" name="J. Allergy Clin. Immunol.">
        <title>High-quality assembly of Dermatophagoides pteronyssinus genome and transcriptome reveals a wide range of novel allergens.</title>
        <authorList>
            <person name="Liu X.Y."/>
            <person name="Yang K.Y."/>
            <person name="Wang M.Q."/>
            <person name="Kwok J.S."/>
            <person name="Zeng X."/>
            <person name="Yang Z."/>
            <person name="Xiao X.J."/>
            <person name="Lau C.P."/>
            <person name="Li Y."/>
            <person name="Huang Z.M."/>
            <person name="Ba J.G."/>
            <person name="Yim A.K."/>
            <person name="Ouyang C.Y."/>
            <person name="Ngai S.M."/>
            <person name="Chan T.F."/>
            <person name="Leung E.L."/>
            <person name="Liu L."/>
            <person name="Liu Z.G."/>
            <person name="Tsui S.K."/>
        </authorList>
    </citation>
    <scope>NUCLEOTIDE SEQUENCE [LARGE SCALE GENOMIC DNA]</scope>
    <source>
        <strain evidence="2">Derp</strain>
    </source>
</reference>
<feature type="transmembrane region" description="Helical" evidence="1">
    <location>
        <begin position="7"/>
        <end position="25"/>
    </location>
</feature>
<dbReference type="Gene3D" id="3.40.720.10">
    <property type="entry name" value="Alkaline Phosphatase, subunit A"/>
    <property type="match status" value="1"/>
</dbReference>
<dbReference type="EMBL" id="NJHN03000037">
    <property type="protein sequence ID" value="KAH9421712.1"/>
    <property type="molecule type" value="Genomic_DNA"/>
</dbReference>
<dbReference type="InterPro" id="IPR017850">
    <property type="entry name" value="Alkaline_phosphatase_core_sf"/>
</dbReference>
<evidence type="ECO:0008006" key="4">
    <source>
        <dbReference type="Google" id="ProtNLM"/>
    </source>
</evidence>
<dbReference type="SUPFAM" id="SSF53649">
    <property type="entry name" value="Alkaline phosphatase-like"/>
    <property type="match status" value="1"/>
</dbReference>
<keyword evidence="1" id="KW-0472">Membrane</keyword>
<dbReference type="PANTHER" id="PTHR10151:SF120">
    <property type="entry name" value="BIS(5'-ADENOSYL)-TRIPHOSPHATASE"/>
    <property type="match status" value="1"/>
</dbReference>
<comment type="caution">
    <text evidence="2">The sequence shown here is derived from an EMBL/GenBank/DDBJ whole genome shotgun (WGS) entry which is preliminary data.</text>
</comment>
<dbReference type="InterPro" id="IPR002591">
    <property type="entry name" value="Phosphodiest/P_Trfase"/>
</dbReference>
<reference evidence="2 3" key="2">
    <citation type="journal article" date="2022" name="Mol. Biol. Evol.">
        <title>Comparative Genomics Reveals Insights into the Divergent Evolution of Astigmatic Mites and Household Pest Adaptations.</title>
        <authorList>
            <person name="Xiong Q."/>
            <person name="Wan A.T."/>
            <person name="Liu X."/>
            <person name="Fung C.S."/>
            <person name="Xiao X."/>
            <person name="Malainual N."/>
            <person name="Hou J."/>
            <person name="Wang L."/>
            <person name="Wang M."/>
            <person name="Yang K.Y."/>
            <person name="Cui Y."/>
            <person name="Leung E.L."/>
            <person name="Nong W."/>
            <person name="Shin S.K."/>
            <person name="Au S.W."/>
            <person name="Jeong K.Y."/>
            <person name="Chew F.T."/>
            <person name="Hui J.H."/>
            <person name="Leung T.F."/>
            <person name="Tungtrongchitr A."/>
            <person name="Zhong N."/>
            <person name="Liu Z."/>
            <person name="Tsui S.K."/>
        </authorList>
    </citation>
    <scope>NUCLEOTIDE SEQUENCE [LARGE SCALE GENOMIC DNA]</scope>
    <source>
        <strain evidence="2">Derp</strain>
    </source>
</reference>
<sequence>MIYNKTILIKFLSIIIISNVAIIFIQCNNDDYKLLLISFDGLGHQFLKPDLTPNLYRLSKFGTTGHMLPTFSTKTLPNHHSISTGLYQNKHGIIHNQMFDDIYNEHFVDGNGKDEKWWNGNRMAVPLYIANQLEDRRRASCCSPWIGCHAPYHGRRAKYFIRFNQSSCYYEQFDWTLMKLIDRSNPANLALMYIHEPDSIGHKYGPYGWQTKQKVRRVDRFVGFIYNRLKQLNLTTKINIIILSDHGLADARPYRSIVMESFLNKTWYDAYGSNPVYTLKVRKGFETVVRKILEPYRINNCKLKQSAKTFCVYSQQQIPKRYQYDYNGRIFDYLLLANEGWSVYKTDKDKQRSKSSFGQHGYDNQLNIMRPLFIAFGPSFRQQYYHHNRFINVDLYPLMLKLLNMSPNQYYHQGKWINVRSMLKQQYLLEKNKKNSNLK</sequence>
<gene>
    <name evidence="2" type="ORF">DERP_001999</name>
</gene>
<keyword evidence="1" id="KW-0812">Transmembrane</keyword>
<dbReference type="PANTHER" id="PTHR10151">
    <property type="entry name" value="ECTONUCLEOTIDE PYROPHOSPHATASE/PHOSPHODIESTERASE"/>
    <property type="match status" value="1"/>
</dbReference>
<organism evidence="2 3">
    <name type="scientific">Dermatophagoides pteronyssinus</name>
    <name type="common">European house dust mite</name>
    <dbReference type="NCBI Taxonomy" id="6956"/>
    <lineage>
        <taxon>Eukaryota</taxon>
        <taxon>Metazoa</taxon>
        <taxon>Ecdysozoa</taxon>
        <taxon>Arthropoda</taxon>
        <taxon>Chelicerata</taxon>
        <taxon>Arachnida</taxon>
        <taxon>Acari</taxon>
        <taxon>Acariformes</taxon>
        <taxon>Sarcoptiformes</taxon>
        <taxon>Astigmata</taxon>
        <taxon>Psoroptidia</taxon>
        <taxon>Analgoidea</taxon>
        <taxon>Pyroglyphidae</taxon>
        <taxon>Dermatophagoidinae</taxon>
        <taxon>Dermatophagoides</taxon>
    </lineage>
</organism>
<evidence type="ECO:0000313" key="2">
    <source>
        <dbReference type="EMBL" id="KAH9421712.1"/>
    </source>
</evidence>